<keyword evidence="4 10" id="KW-1133">Transmembrane helix</keyword>
<sequence>MSVSAVWCLSLLIVSSAVTHTTRAVTVLPKTCMSHHQPGDIVLGGIFPLRFASRPACSGRLSPWAVRLAEGMVFTINEINRRDDLLPNVTLGYDLRDDCRSEEVAMWTTLSFIHNSSTAFPEYLDCTPETVGRVSGIVGTGFSQTSIFVAKTASLFQVPVVSYAASSDELSDNTAFPYFLRTYPPDSLQVDVILDVLVHFQWEYIALLYSLTSDGIHGAFALQEQAEEMGVCVAFLSPMREFPTDDELEAIIEKLQTHSKVEVVVLFGAKSEAQAVLRAVKESGMRQIVWLGTTHWGYQLLEDDLGDVAVGALFVRDYRPTVQAFGEYYASLDPSSPDTSPWFKEMANEWLLTKNCSHLSKCPLSRGNTEGLIMNSVNAFAYAMDTLLRQNCSEGLCQQDNLQQMSGESLLHALRNVQFKGPYGQVSFDSNGDGRGRYGVSNWQYHNGKYKMEDIGVWDAVNSTHLWLNDHLIQWPGNSSSQPRSVCREDCLPGYAFTTLRQRCCSGCTKCLDNNIVVNETLCSPCEEAHWPDSDFKTCIPIVPTRLQLSDPLVATVLSLLIVGLACCLLTGFGMVAKRKHILIKATSRELTCIHITGLMLSYGAGLILLTAYPTLASCIAFESFISISFTMSYAPTLLKVLRIHRIFKSGRVTNKRPRFTSPKSQIVIVVIFIVAQLIMSFLSATLSPSTPYKLYTLDMGNYSEIYCAFGYGFLAPCLLNLAIITACCYFAFRARKVPDNYNESRFIGISVYTTLVLCLAAIPVYTTTNRVLPKVATISLAVTLNSYLSLVCLYLSKLYVIVCGYKVQPSTNRGSFTLQNAASTSAFAATTSNVRQPVMSAWGSESTHGLNPMMAYGASTSESNKA</sequence>
<protein>
    <recommendedName>
        <fullName evidence="12">G-protein coupled receptors family 3 profile domain-containing protein</fullName>
    </recommendedName>
</protein>
<dbReference type="OMA" id="WEYIALL"/>
<keyword evidence="2" id="KW-1003">Cell membrane</keyword>
<dbReference type="Proteomes" id="UP000887568">
    <property type="component" value="Unplaced"/>
</dbReference>
<keyword evidence="11" id="KW-0732">Signal</keyword>
<dbReference type="InterPro" id="IPR001828">
    <property type="entry name" value="ANF_lig-bd_rcpt"/>
</dbReference>
<evidence type="ECO:0000256" key="9">
    <source>
        <dbReference type="ARBA" id="ARBA00023224"/>
    </source>
</evidence>
<dbReference type="InterPro" id="IPR038550">
    <property type="entry name" value="GPCR_3_9-Cys_sf"/>
</dbReference>
<evidence type="ECO:0000256" key="3">
    <source>
        <dbReference type="ARBA" id="ARBA00022692"/>
    </source>
</evidence>
<keyword evidence="3 10" id="KW-0812">Transmembrane</keyword>
<keyword evidence="9" id="KW-0807">Transducer</keyword>
<evidence type="ECO:0000256" key="4">
    <source>
        <dbReference type="ARBA" id="ARBA00022989"/>
    </source>
</evidence>
<feature type="transmembrane region" description="Helical" evidence="10">
    <location>
        <begin position="553"/>
        <end position="573"/>
    </location>
</feature>
<dbReference type="PANTHER" id="PTHR24060">
    <property type="entry name" value="METABOTROPIC GLUTAMATE RECEPTOR"/>
    <property type="match status" value="1"/>
</dbReference>
<dbReference type="InterPro" id="IPR050726">
    <property type="entry name" value="mGluR"/>
</dbReference>
<dbReference type="RefSeq" id="XP_038073557.1">
    <property type="nucleotide sequence ID" value="XM_038217629.1"/>
</dbReference>
<dbReference type="InterPro" id="IPR017978">
    <property type="entry name" value="GPCR_3_C"/>
</dbReference>
<dbReference type="AlphaFoldDB" id="A0A914BDP5"/>
<evidence type="ECO:0000256" key="7">
    <source>
        <dbReference type="ARBA" id="ARBA00023170"/>
    </source>
</evidence>
<evidence type="ECO:0000256" key="6">
    <source>
        <dbReference type="ARBA" id="ARBA00023136"/>
    </source>
</evidence>
<dbReference type="GO" id="GO:0004930">
    <property type="term" value="F:G protein-coupled receptor activity"/>
    <property type="evidence" value="ECO:0007669"/>
    <property type="project" value="UniProtKB-KW"/>
</dbReference>
<feature type="domain" description="G-protein coupled receptors family 3 profile" evidence="12">
    <location>
        <begin position="553"/>
        <end position="803"/>
    </location>
</feature>
<organism evidence="13 14">
    <name type="scientific">Patiria miniata</name>
    <name type="common">Bat star</name>
    <name type="synonym">Asterina miniata</name>
    <dbReference type="NCBI Taxonomy" id="46514"/>
    <lineage>
        <taxon>Eukaryota</taxon>
        <taxon>Metazoa</taxon>
        <taxon>Echinodermata</taxon>
        <taxon>Eleutherozoa</taxon>
        <taxon>Asterozoa</taxon>
        <taxon>Asteroidea</taxon>
        <taxon>Valvatacea</taxon>
        <taxon>Valvatida</taxon>
        <taxon>Asterinidae</taxon>
        <taxon>Patiria</taxon>
    </lineage>
</organism>
<dbReference type="PRINTS" id="PR01176">
    <property type="entry name" value="GABABRECEPTR"/>
</dbReference>
<dbReference type="GO" id="GO:0005886">
    <property type="term" value="C:plasma membrane"/>
    <property type="evidence" value="ECO:0007669"/>
    <property type="project" value="UniProtKB-SubCell"/>
</dbReference>
<keyword evidence="8" id="KW-0325">Glycoprotein</keyword>
<dbReference type="SUPFAM" id="SSF53822">
    <property type="entry name" value="Periplasmic binding protein-like I"/>
    <property type="match status" value="1"/>
</dbReference>
<evidence type="ECO:0000256" key="11">
    <source>
        <dbReference type="SAM" id="SignalP"/>
    </source>
</evidence>
<proteinExistence type="predicted"/>
<evidence type="ECO:0000313" key="14">
    <source>
        <dbReference type="Proteomes" id="UP000887568"/>
    </source>
</evidence>
<feature type="transmembrane region" description="Helical" evidence="10">
    <location>
        <begin position="745"/>
        <end position="767"/>
    </location>
</feature>
<feature type="chain" id="PRO_5037825601" description="G-protein coupled receptors family 3 profile domain-containing protein" evidence="11">
    <location>
        <begin position="25"/>
        <end position="867"/>
    </location>
</feature>
<feature type="transmembrane region" description="Helical" evidence="10">
    <location>
        <begin position="787"/>
        <end position="806"/>
    </location>
</feature>
<feature type="transmembrane region" description="Helical" evidence="10">
    <location>
        <begin position="667"/>
        <end position="689"/>
    </location>
</feature>
<evidence type="ECO:0000313" key="13">
    <source>
        <dbReference type="EnsemblMetazoa" id="XP_038073557.1"/>
    </source>
</evidence>
<evidence type="ECO:0000256" key="8">
    <source>
        <dbReference type="ARBA" id="ARBA00023180"/>
    </source>
</evidence>
<keyword evidence="6 10" id="KW-0472">Membrane</keyword>
<dbReference type="Pfam" id="PF00003">
    <property type="entry name" value="7tm_3"/>
    <property type="match status" value="1"/>
</dbReference>
<dbReference type="PROSITE" id="PS50259">
    <property type="entry name" value="G_PROTEIN_RECEP_F3_4"/>
    <property type="match status" value="1"/>
</dbReference>
<dbReference type="Gene3D" id="2.10.50.30">
    <property type="entry name" value="GPCR, family 3, nine cysteines domain"/>
    <property type="match status" value="1"/>
</dbReference>
<dbReference type="OrthoDB" id="6133044at2759"/>
<dbReference type="GeneID" id="119741746"/>
<evidence type="ECO:0000256" key="5">
    <source>
        <dbReference type="ARBA" id="ARBA00023040"/>
    </source>
</evidence>
<evidence type="ECO:0000256" key="2">
    <source>
        <dbReference type="ARBA" id="ARBA00022475"/>
    </source>
</evidence>
<dbReference type="PRINTS" id="PR00248">
    <property type="entry name" value="GPCRMGR"/>
</dbReference>
<dbReference type="Gene3D" id="3.40.50.2300">
    <property type="match status" value="2"/>
</dbReference>
<keyword evidence="7" id="KW-0675">Receptor</keyword>
<reference evidence="13" key="1">
    <citation type="submission" date="2022-11" db="UniProtKB">
        <authorList>
            <consortium name="EnsemblMetazoa"/>
        </authorList>
    </citation>
    <scope>IDENTIFICATION</scope>
</reference>
<evidence type="ECO:0000256" key="10">
    <source>
        <dbReference type="SAM" id="Phobius"/>
    </source>
</evidence>
<keyword evidence="14" id="KW-1185">Reference proteome</keyword>
<feature type="transmembrane region" description="Helical" evidence="10">
    <location>
        <begin position="620"/>
        <end position="642"/>
    </location>
</feature>
<evidence type="ECO:0000259" key="12">
    <source>
        <dbReference type="PROSITE" id="PS50259"/>
    </source>
</evidence>
<dbReference type="EnsemblMetazoa" id="XM_038217629.1">
    <property type="protein sequence ID" value="XP_038073557.1"/>
    <property type="gene ID" value="LOC119741746"/>
</dbReference>
<comment type="subcellular location">
    <subcellularLocation>
        <location evidence="1">Cell membrane</location>
        <topology evidence="1">Multi-pass membrane protein</topology>
    </subcellularLocation>
</comment>
<evidence type="ECO:0000256" key="1">
    <source>
        <dbReference type="ARBA" id="ARBA00004651"/>
    </source>
</evidence>
<dbReference type="Pfam" id="PF01094">
    <property type="entry name" value="ANF_receptor"/>
    <property type="match status" value="1"/>
</dbReference>
<dbReference type="CDD" id="cd13953">
    <property type="entry name" value="7tm_classC_mGluR-like"/>
    <property type="match status" value="1"/>
</dbReference>
<feature type="transmembrane region" description="Helical" evidence="10">
    <location>
        <begin position="709"/>
        <end position="733"/>
    </location>
</feature>
<name>A0A914BDP5_PATMI</name>
<feature type="signal peptide" evidence="11">
    <location>
        <begin position="1"/>
        <end position="24"/>
    </location>
</feature>
<keyword evidence="5" id="KW-0297">G-protein coupled receptor</keyword>
<dbReference type="InterPro" id="IPR000337">
    <property type="entry name" value="GPCR_3"/>
</dbReference>
<feature type="transmembrane region" description="Helical" evidence="10">
    <location>
        <begin position="593"/>
        <end position="614"/>
    </location>
</feature>
<dbReference type="InterPro" id="IPR028082">
    <property type="entry name" value="Peripla_BP_I"/>
</dbReference>
<accession>A0A914BDP5</accession>